<gene>
    <name evidence="1" type="ORF">BLNAU_20188</name>
</gene>
<name>A0ABQ9X003_9EUKA</name>
<organism evidence="1 2">
    <name type="scientific">Blattamonas nauphoetae</name>
    <dbReference type="NCBI Taxonomy" id="2049346"/>
    <lineage>
        <taxon>Eukaryota</taxon>
        <taxon>Metamonada</taxon>
        <taxon>Preaxostyla</taxon>
        <taxon>Oxymonadida</taxon>
        <taxon>Blattamonas</taxon>
    </lineage>
</organism>
<evidence type="ECO:0000313" key="2">
    <source>
        <dbReference type="Proteomes" id="UP001281761"/>
    </source>
</evidence>
<proteinExistence type="predicted"/>
<dbReference type="Proteomes" id="UP001281761">
    <property type="component" value="Unassembled WGS sequence"/>
</dbReference>
<keyword evidence="2" id="KW-1185">Reference proteome</keyword>
<comment type="caution">
    <text evidence="1">The sequence shown here is derived from an EMBL/GenBank/DDBJ whole genome shotgun (WGS) entry which is preliminary data.</text>
</comment>
<reference evidence="1 2" key="1">
    <citation type="journal article" date="2022" name="bioRxiv">
        <title>Genomics of Preaxostyla Flagellates Illuminates Evolutionary Transitions and the Path Towards Mitochondrial Loss.</title>
        <authorList>
            <person name="Novak L.V.F."/>
            <person name="Treitli S.C."/>
            <person name="Pyrih J."/>
            <person name="Halakuc P."/>
            <person name="Pipaliya S.V."/>
            <person name="Vacek V."/>
            <person name="Brzon O."/>
            <person name="Soukal P."/>
            <person name="Eme L."/>
            <person name="Dacks J.B."/>
            <person name="Karnkowska A."/>
            <person name="Elias M."/>
            <person name="Hampl V."/>
        </authorList>
    </citation>
    <scope>NUCLEOTIDE SEQUENCE [LARGE SCALE GENOMIC DNA]</scope>
    <source>
        <strain evidence="1">NAU3</strain>
        <tissue evidence="1">Gut</tissue>
    </source>
</reference>
<evidence type="ECO:0000313" key="1">
    <source>
        <dbReference type="EMBL" id="KAK2944898.1"/>
    </source>
</evidence>
<accession>A0ABQ9X003</accession>
<protein>
    <submittedName>
        <fullName evidence="1">Uncharacterized protein</fullName>
    </submittedName>
</protein>
<dbReference type="EMBL" id="JARBJD010000280">
    <property type="protein sequence ID" value="KAK2944898.1"/>
    <property type="molecule type" value="Genomic_DNA"/>
</dbReference>
<sequence>MDTLALTLLPSPIFPSSSPHQQYSNLSFLAALSKKVRMLFSSFQRNIPTDPSRLQKFIQLTTRDQFIVVPSLDFCMLSLRIPLLLLRANPQLEVFFNAFRHFSSFQVDSEIIREFILFVKEALTTILTNISTIDTLIASLPPDSSPTTSLVSANDAKVTDALKRIRNHCQTFSIHGWNFFVNLTCKIAEPHKSSFQTIVLDDPSFPDLILNSLKLQSQDTRRLVLMAISNILLNFQWLKEKFMTVNLVGRMFETVDFVSLPLSESETLLHLTNFFSCMLKPIGDDEEAQFEQYRLIRVSVFEPAKQFFKFIFRNSDKLVLNESGKTEVEKRLSLIHLYLKNMELRSDEHNAGLVYEFVNYEIGTMVEMENEAIFRQVLHNRLNRTWEWNRNKRERQKRREVLLREEGWDDGFELRVVGIEVDTNQNLKTLARAFRSFSSFNSDPL</sequence>